<dbReference type="InterPro" id="IPR017520">
    <property type="entry name" value="CHP03086"/>
</dbReference>
<dbReference type="Proteomes" id="UP000265614">
    <property type="component" value="Unassembled WGS sequence"/>
</dbReference>
<keyword evidence="3" id="KW-1185">Reference proteome</keyword>
<dbReference type="SUPFAM" id="SSF109854">
    <property type="entry name" value="DinB/YfiT-like putative metalloenzymes"/>
    <property type="match status" value="1"/>
</dbReference>
<reference evidence="2 3" key="1">
    <citation type="submission" date="2018-09" db="EMBL/GenBank/DDBJ databases">
        <title>YIM 75000 draft genome.</title>
        <authorList>
            <person name="Tang S."/>
            <person name="Feng Y."/>
        </authorList>
    </citation>
    <scope>NUCLEOTIDE SEQUENCE [LARGE SCALE GENOMIC DNA]</scope>
    <source>
        <strain evidence="2 3">YIM 75000</strain>
    </source>
</reference>
<proteinExistence type="predicted"/>
<name>A0A3A3YX31_9ACTN</name>
<evidence type="ECO:0000313" key="2">
    <source>
        <dbReference type="EMBL" id="RJK94828.1"/>
    </source>
</evidence>
<gene>
    <name evidence="2" type="ORF">D5H78_13530</name>
</gene>
<dbReference type="InterPro" id="IPR024344">
    <property type="entry name" value="MDMPI_metal-binding"/>
</dbReference>
<evidence type="ECO:0000259" key="1">
    <source>
        <dbReference type="Pfam" id="PF11716"/>
    </source>
</evidence>
<accession>A0A3A3YX31</accession>
<dbReference type="OrthoDB" id="5185819at2"/>
<dbReference type="InterPro" id="IPR017517">
    <property type="entry name" value="Maleyloyr_isom"/>
</dbReference>
<organism evidence="2 3">
    <name type="scientific">Vallicoccus soli</name>
    <dbReference type="NCBI Taxonomy" id="2339232"/>
    <lineage>
        <taxon>Bacteria</taxon>
        <taxon>Bacillati</taxon>
        <taxon>Actinomycetota</taxon>
        <taxon>Actinomycetes</taxon>
        <taxon>Motilibacterales</taxon>
        <taxon>Vallicoccaceae</taxon>
        <taxon>Vallicoccus</taxon>
    </lineage>
</organism>
<dbReference type="NCBIfam" id="TIGR03086">
    <property type="entry name" value="TIGR03086 family metal-binding protein"/>
    <property type="match status" value="1"/>
</dbReference>
<feature type="domain" description="Mycothiol-dependent maleylpyruvate isomerase metal-binding" evidence="1">
    <location>
        <begin position="9"/>
        <end position="134"/>
    </location>
</feature>
<dbReference type="AlphaFoldDB" id="A0A3A3YX31"/>
<dbReference type="GO" id="GO:0046872">
    <property type="term" value="F:metal ion binding"/>
    <property type="evidence" value="ECO:0007669"/>
    <property type="project" value="InterPro"/>
</dbReference>
<comment type="caution">
    <text evidence="2">The sequence shown here is derived from an EMBL/GenBank/DDBJ whole genome shotgun (WGS) entry which is preliminary data.</text>
</comment>
<dbReference type="RefSeq" id="WP_119951010.1">
    <property type="nucleotide sequence ID" value="NZ_QZEZ01000006.1"/>
</dbReference>
<dbReference type="InterPro" id="IPR034660">
    <property type="entry name" value="DinB/YfiT-like"/>
</dbReference>
<dbReference type="Gene3D" id="1.20.120.450">
    <property type="entry name" value="dinb family like domain"/>
    <property type="match status" value="1"/>
</dbReference>
<sequence>MSDATPDLGPAAREVARLLPGVRAEHLAGPTPCDRYPVAALLDHLLGLSLAFTACARGEPLPDGGEAAPGGSTAERLDPRWRDRLPAALDELARAWSAPGALEGEATAGGVTLPADVMLLVALDELVLHGWDLARATGQPFRCDPASTATVLAFLTASRPDDEPAPEGLFGPVVPVPRGAPALHRALGLAGRDPWWTAPERVPRPV</sequence>
<dbReference type="EMBL" id="QZEZ01000006">
    <property type="protein sequence ID" value="RJK94828.1"/>
    <property type="molecule type" value="Genomic_DNA"/>
</dbReference>
<protein>
    <submittedName>
        <fullName evidence="2">TIGR03086 family protein</fullName>
    </submittedName>
</protein>
<dbReference type="Pfam" id="PF11716">
    <property type="entry name" value="MDMPI_N"/>
    <property type="match status" value="1"/>
</dbReference>
<evidence type="ECO:0000313" key="3">
    <source>
        <dbReference type="Proteomes" id="UP000265614"/>
    </source>
</evidence>
<dbReference type="NCBIfam" id="TIGR03083">
    <property type="entry name" value="maleylpyruvate isomerase family mycothiol-dependent enzyme"/>
    <property type="match status" value="1"/>
</dbReference>